<evidence type="ECO:0000256" key="1">
    <source>
        <dbReference type="ARBA" id="ARBA00004571"/>
    </source>
</evidence>
<evidence type="ECO:0000259" key="12">
    <source>
        <dbReference type="Pfam" id="PF00593"/>
    </source>
</evidence>
<dbReference type="Pfam" id="PF07715">
    <property type="entry name" value="Plug"/>
    <property type="match status" value="1"/>
</dbReference>
<evidence type="ECO:0000256" key="4">
    <source>
        <dbReference type="ARBA" id="ARBA00022692"/>
    </source>
</evidence>
<keyword evidence="15" id="KW-1185">Reference proteome</keyword>
<evidence type="ECO:0000256" key="11">
    <source>
        <dbReference type="RuleBase" id="RU003357"/>
    </source>
</evidence>
<sequence length="1046" mass="113104">MRNTDIIVNKFILSNQLSFMKKGLLLWLFVAMSVLHTFAQTRTITGKVTDTKDGSPLPGVSVIVKGTSKGTVTSADGSYKIEADAKDALIFSFIGYVNQEKAVGGAANISVSLGTDNKQLNEVVVTALGITKEKKSLGYSVQKIGADELINSNEHNVIQALASKAAGVQVIGSGGTPGASTKIIIRGNATFTMENQPLIVVDGVPVDNSTNATSARNYPYNSNLQGVNNSNRALDINPDDIASVTVLKGPAAAALYGASAASGAIIYTTKRGRAGATKVAYSFNAAFDKVSKLPEEQHIYSQGSPGATPVYDPGGLGSSSPYSWGPAISSVSGAKVYDNTKEFFQTGQNFTHDVSVTGGNDNTTFRLSLNRVDQKGVVPTTDLQRTSVRINADSKITDRLTMGVSASYVLTEGTKAQNGSNTTGVMLPLMRAPASWNLADYKNEDGSSKNYYIFYDNPYWSLYNNPYKDKTDRFYGNVNTSFKITDWLSLNNRTGVDMYTQFSKQVFAIGSNAVSDYLGQIEENTYTNRNIYSDLILSGHKNFNEKFDVTANLGGNLNQETGQNDYAKGTQLSIPNYYNLNNASTLYADNSSFIKRTSALYYDLEFAYKNQFFLTTTGRNEWSSTFGQSKNNFFYPSVSGSWIFTEIVPANNVITYGKLRAAIAAGGKSPSVYAANTLYTNPNFADGFTDGNSFPFKGQNGMSLSNALGNVNLKPERSVEKEIGLDVKLFGRVNLELTYYDKQSKDILVARPVAGSSGFASILDNAGKMQNRGFEVLASADVLKLKDFTWNVEVNWSMNKNKVLELANGVDEISVESAFTSIGSYAIVGQPYGALYGTKWVRNDAGQLVIGANGLPSIASASGNLGNPFPDWTGGARTTFTYKHITLSALLDVRHGGKIWNGTYARMNNLGRTAETADRERTYVIPGVVLGADGKYTDNTTPVSAQSYYRVYKGDAAGSAVENSVQNGSWVRLRELNLGYKYTIPGNSPIKTVELTLTGRNLWLHTDYKGVDPETSLTGAGSNLTGFDYFNNPGTKTYAVGVRVGF</sequence>
<evidence type="ECO:0000256" key="3">
    <source>
        <dbReference type="ARBA" id="ARBA00022452"/>
    </source>
</evidence>
<dbReference type="InterPro" id="IPR039426">
    <property type="entry name" value="TonB-dep_rcpt-like"/>
</dbReference>
<comment type="subcellular location">
    <subcellularLocation>
        <location evidence="1 10">Cell outer membrane</location>
        <topology evidence="1 10">Multi-pass membrane protein</topology>
    </subcellularLocation>
</comment>
<accession>A0A3E1P5C5</accession>
<dbReference type="PROSITE" id="PS52016">
    <property type="entry name" value="TONB_DEPENDENT_REC_3"/>
    <property type="match status" value="1"/>
</dbReference>
<dbReference type="GO" id="GO:0015344">
    <property type="term" value="F:siderophore uptake transmembrane transporter activity"/>
    <property type="evidence" value="ECO:0007669"/>
    <property type="project" value="TreeGrafter"/>
</dbReference>
<comment type="similarity">
    <text evidence="10 11">Belongs to the TonB-dependent receptor family.</text>
</comment>
<dbReference type="InterPro" id="IPR036942">
    <property type="entry name" value="Beta-barrel_TonB_sf"/>
</dbReference>
<dbReference type="Proteomes" id="UP000261174">
    <property type="component" value="Unassembled WGS sequence"/>
</dbReference>
<evidence type="ECO:0000256" key="2">
    <source>
        <dbReference type="ARBA" id="ARBA00022448"/>
    </source>
</evidence>
<dbReference type="SUPFAM" id="SSF49464">
    <property type="entry name" value="Carboxypeptidase regulatory domain-like"/>
    <property type="match status" value="1"/>
</dbReference>
<evidence type="ECO:0000256" key="6">
    <source>
        <dbReference type="ARBA" id="ARBA00023077"/>
    </source>
</evidence>
<evidence type="ECO:0000313" key="15">
    <source>
        <dbReference type="Proteomes" id="UP000261174"/>
    </source>
</evidence>
<dbReference type="GO" id="GO:0009279">
    <property type="term" value="C:cell outer membrane"/>
    <property type="evidence" value="ECO:0007669"/>
    <property type="project" value="UniProtKB-SubCell"/>
</dbReference>
<proteinExistence type="inferred from homology"/>
<keyword evidence="7 10" id="KW-0472">Membrane</keyword>
<evidence type="ECO:0000313" key="14">
    <source>
        <dbReference type="EMBL" id="RFM35304.1"/>
    </source>
</evidence>
<dbReference type="Gene3D" id="2.40.170.20">
    <property type="entry name" value="TonB-dependent receptor, beta-barrel domain"/>
    <property type="match status" value="1"/>
</dbReference>
<evidence type="ECO:0000256" key="5">
    <source>
        <dbReference type="ARBA" id="ARBA00022729"/>
    </source>
</evidence>
<reference evidence="14 15" key="1">
    <citation type="submission" date="2018-08" db="EMBL/GenBank/DDBJ databases">
        <title>Chitinophaga sp. K20C18050901, a novel bacterium isolated from forest soil.</title>
        <authorList>
            <person name="Wang C."/>
        </authorList>
    </citation>
    <scope>NUCLEOTIDE SEQUENCE [LARGE SCALE GENOMIC DNA]</scope>
    <source>
        <strain evidence="14 15">K20C18050901</strain>
    </source>
</reference>
<dbReference type="PANTHER" id="PTHR30069:SF29">
    <property type="entry name" value="HEMOGLOBIN AND HEMOGLOBIN-HAPTOGLOBIN-BINDING PROTEIN 1-RELATED"/>
    <property type="match status" value="1"/>
</dbReference>
<dbReference type="InterPro" id="IPR008969">
    <property type="entry name" value="CarboxyPept-like_regulatory"/>
</dbReference>
<dbReference type="GO" id="GO:0044718">
    <property type="term" value="P:siderophore transmembrane transport"/>
    <property type="evidence" value="ECO:0007669"/>
    <property type="project" value="TreeGrafter"/>
</dbReference>
<dbReference type="SUPFAM" id="SSF56935">
    <property type="entry name" value="Porins"/>
    <property type="match status" value="1"/>
</dbReference>
<keyword evidence="2 10" id="KW-0813">Transport</keyword>
<dbReference type="InterPro" id="IPR012910">
    <property type="entry name" value="Plug_dom"/>
</dbReference>
<keyword evidence="8" id="KW-0675">Receptor</keyword>
<name>A0A3E1P5C5_9BACT</name>
<gene>
    <name evidence="14" type="ORF">DXN04_07895</name>
</gene>
<feature type="domain" description="TonB-dependent receptor-like beta-barrel" evidence="12">
    <location>
        <begin position="438"/>
        <end position="1002"/>
    </location>
</feature>
<keyword evidence="4 10" id="KW-0812">Transmembrane</keyword>
<organism evidence="14 15">
    <name type="scientific">Chitinophaga silvisoli</name>
    <dbReference type="NCBI Taxonomy" id="2291814"/>
    <lineage>
        <taxon>Bacteria</taxon>
        <taxon>Pseudomonadati</taxon>
        <taxon>Bacteroidota</taxon>
        <taxon>Chitinophagia</taxon>
        <taxon>Chitinophagales</taxon>
        <taxon>Chitinophagaceae</taxon>
        <taxon>Chitinophaga</taxon>
    </lineage>
</organism>
<dbReference type="PANTHER" id="PTHR30069">
    <property type="entry name" value="TONB-DEPENDENT OUTER MEMBRANE RECEPTOR"/>
    <property type="match status" value="1"/>
</dbReference>
<dbReference type="Gene3D" id="2.60.40.1120">
    <property type="entry name" value="Carboxypeptidase-like, regulatory domain"/>
    <property type="match status" value="1"/>
</dbReference>
<dbReference type="Pfam" id="PF13715">
    <property type="entry name" value="CarbopepD_reg_2"/>
    <property type="match status" value="1"/>
</dbReference>
<dbReference type="EMBL" id="QTJV01000002">
    <property type="protein sequence ID" value="RFM35304.1"/>
    <property type="molecule type" value="Genomic_DNA"/>
</dbReference>
<protein>
    <submittedName>
        <fullName evidence="14">SusC/RagA family TonB-linked outer membrane protein</fullName>
    </submittedName>
</protein>
<dbReference type="InterPro" id="IPR000531">
    <property type="entry name" value="Beta-barrel_TonB"/>
</dbReference>
<evidence type="ECO:0000256" key="10">
    <source>
        <dbReference type="PROSITE-ProRule" id="PRU01360"/>
    </source>
</evidence>
<comment type="caution">
    <text evidence="14">The sequence shown here is derived from an EMBL/GenBank/DDBJ whole genome shotgun (WGS) entry which is preliminary data.</text>
</comment>
<keyword evidence="3 10" id="KW-1134">Transmembrane beta strand</keyword>
<dbReference type="AlphaFoldDB" id="A0A3E1P5C5"/>
<dbReference type="Gene3D" id="2.170.130.10">
    <property type="entry name" value="TonB-dependent receptor, plug domain"/>
    <property type="match status" value="1"/>
</dbReference>
<evidence type="ECO:0000256" key="7">
    <source>
        <dbReference type="ARBA" id="ARBA00023136"/>
    </source>
</evidence>
<dbReference type="InterPro" id="IPR023996">
    <property type="entry name" value="TonB-dep_OMP_SusC/RagA"/>
</dbReference>
<keyword evidence="6 11" id="KW-0798">TonB box</keyword>
<keyword evidence="5" id="KW-0732">Signal</keyword>
<keyword evidence="9 10" id="KW-0998">Cell outer membrane</keyword>
<feature type="domain" description="TonB-dependent receptor plug" evidence="13">
    <location>
        <begin position="134"/>
        <end position="264"/>
    </location>
</feature>
<evidence type="ECO:0000256" key="8">
    <source>
        <dbReference type="ARBA" id="ARBA00023170"/>
    </source>
</evidence>
<evidence type="ECO:0000256" key="9">
    <source>
        <dbReference type="ARBA" id="ARBA00023237"/>
    </source>
</evidence>
<evidence type="ECO:0000259" key="13">
    <source>
        <dbReference type="Pfam" id="PF07715"/>
    </source>
</evidence>
<dbReference type="Pfam" id="PF00593">
    <property type="entry name" value="TonB_dep_Rec_b-barrel"/>
    <property type="match status" value="1"/>
</dbReference>
<dbReference type="InterPro" id="IPR037066">
    <property type="entry name" value="Plug_dom_sf"/>
</dbReference>
<dbReference type="NCBIfam" id="TIGR04056">
    <property type="entry name" value="OMP_RagA_SusC"/>
    <property type="match status" value="1"/>
</dbReference>